<sequence>MPDLRTLFPCCFVIVLNVSASEKRHTLLLKGGLPFWHRRRPKKACFGYYAVPLIARIFTTPVTYFISGLHCTSVGGRAVKAGNVGHGSCDVKRPNFRRVI</sequence>
<protein>
    <submittedName>
        <fullName evidence="1">Uncharacterized protein</fullName>
    </submittedName>
</protein>
<accession>L7LYY7</accession>
<dbReference type="EMBL" id="GACK01008956">
    <property type="protein sequence ID" value="JAA56078.1"/>
    <property type="molecule type" value="mRNA"/>
</dbReference>
<reference evidence="1" key="1">
    <citation type="submission" date="2012-11" db="EMBL/GenBank/DDBJ databases">
        <authorList>
            <person name="Lucero-Rivera Y.E."/>
            <person name="Tovar-Ramirez D."/>
        </authorList>
    </citation>
    <scope>NUCLEOTIDE SEQUENCE</scope>
    <source>
        <tissue evidence="1">Salivary gland</tissue>
    </source>
</reference>
<proteinExistence type="evidence at transcript level"/>
<organism evidence="1">
    <name type="scientific">Rhipicephalus pulchellus</name>
    <name type="common">Yellow backed tick</name>
    <name type="synonym">Dermacentor pulchellus</name>
    <dbReference type="NCBI Taxonomy" id="72859"/>
    <lineage>
        <taxon>Eukaryota</taxon>
        <taxon>Metazoa</taxon>
        <taxon>Ecdysozoa</taxon>
        <taxon>Arthropoda</taxon>
        <taxon>Chelicerata</taxon>
        <taxon>Arachnida</taxon>
        <taxon>Acari</taxon>
        <taxon>Parasitiformes</taxon>
        <taxon>Ixodida</taxon>
        <taxon>Ixodoidea</taxon>
        <taxon>Ixodidae</taxon>
        <taxon>Rhipicephalinae</taxon>
        <taxon>Rhipicephalus</taxon>
        <taxon>Rhipicephalus</taxon>
    </lineage>
</organism>
<evidence type="ECO:0000313" key="1">
    <source>
        <dbReference type="EMBL" id="JAA56078.1"/>
    </source>
</evidence>
<name>L7LYY7_RHIPC</name>
<dbReference type="AlphaFoldDB" id="L7LYY7"/>
<reference evidence="1" key="2">
    <citation type="journal article" date="2015" name="J. Proteomics">
        <title>Sexual differences in the sialomes of the zebra tick, Rhipicephalus pulchellus.</title>
        <authorList>
            <person name="Tan A.W."/>
            <person name="Francischetti I.M."/>
            <person name="Slovak M."/>
            <person name="Kini R.M."/>
            <person name="Ribeiro J.M."/>
        </authorList>
    </citation>
    <scope>NUCLEOTIDE SEQUENCE</scope>
    <source>
        <tissue evidence="1">Salivary gland</tissue>
    </source>
</reference>